<dbReference type="OrthoDB" id="5823445at2759"/>
<dbReference type="AlphaFoldDB" id="A0A3P6RSW4"/>
<reference evidence="1 2" key="1">
    <citation type="submission" date="2018-11" db="EMBL/GenBank/DDBJ databases">
        <authorList>
            <consortium name="Pathogen Informatics"/>
        </authorList>
    </citation>
    <scope>NUCLEOTIDE SEQUENCE [LARGE SCALE GENOMIC DNA]</scope>
</reference>
<organism evidence="1 2">
    <name type="scientific">Cylicostephanus goldi</name>
    <name type="common">Nematode worm</name>
    <dbReference type="NCBI Taxonomy" id="71465"/>
    <lineage>
        <taxon>Eukaryota</taxon>
        <taxon>Metazoa</taxon>
        <taxon>Ecdysozoa</taxon>
        <taxon>Nematoda</taxon>
        <taxon>Chromadorea</taxon>
        <taxon>Rhabditida</taxon>
        <taxon>Rhabditina</taxon>
        <taxon>Rhabditomorpha</taxon>
        <taxon>Strongyloidea</taxon>
        <taxon>Strongylidae</taxon>
        <taxon>Cylicostephanus</taxon>
    </lineage>
</organism>
<sequence>MCVSVHAALEMVSESMRDLFKYPQFKTNQVILPSLQLVQSVKGKILLFPLVEKSKSFSI</sequence>
<accession>A0A3P6RSW4</accession>
<name>A0A3P6RSW4_CYLGO</name>
<proteinExistence type="predicted"/>
<dbReference type="Proteomes" id="UP000271889">
    <property type="component" value="Unassembled WGS sequence"/>
</dbReference>
<dbReference type="EMBL" id="UYRV01012845">
    <property type="protein sequence ID" value="VDK59213.1"/>
    <property type="molecule type" value="Genomic_DNA"/>
</dbReference>
<gene>
    <name evidence="1" type="ORF">CGOC_LOCUS4584</name>
</gene>
<keyword evidence="2" id="KW-1185">Reference proteome</keyword>
<protein>
    <submittedName>
        <fullName evidence="1">Uncharacterized protein</fullName>
    </submittedName>
</protein>
<evidence type="ECO:0000313" key="2">
    <source>
        <dbReference type="Proteomes" id="UP000271889"/>
    </source>
</evidence>
<evidence type="ECO:0000313" key="1">
    <source>
        <dbReference type="EMBL" id="VDK59213.1"/>
    </source>
</evidence>